<keyword evidence="1" id="KW-0238">DNA-binding</keyword>
<evidence type="ECO:0000313" key="2">
    <source>
        <dbReference type="Proteomes" id="UP001180825"/>
    </source>
</evidence>
<proteinExistence type="predicted"/>
<keyword evidence="2" id="KW-1185">Reference proteome</keyword>
<sequence>MERKVKQDSINQRDGQRPTPAALADVAFLDISDVCAAARMSASWVHEEVRAGRFPQPLRFGPRCTRWRSGDVRAWLVARAAAAEADTETTAAMVAQAKKASDAAQAKRRGAMLAGGAQ</sequence>
<evidence type="ECO:0000313" key="1">
    <source>
        <dbReference type="EMBL" id="MDR7332450.1"/>
    </source>
</evidence>
<dbReference type="Pfam" id="PF05930">
    <property type="entry name" value="Phage_AlpA"/>
    <property type="match status" value="1"/>
</dbReference>
<dbReference type="EMBL" id="JAVDXV010000002">
    <property type="protein sequence ID" value="MDR7332450.1"/>
    <property type="molecule type" value="Genomic_DNA"/>
</dbReference>
<dbReference type="InterPro" id="IPR010260">
    <property type="entry name" value="AlpA"/>
</dbReference>
<dbReference type="GO" id="GO:0003677">
    <property type="term" value="F:DNA binding"/>
    <property type="evidence" value="ECO:0007669"/>
    <property type="project" value="UniProtKB-KW"/>
</dbReference>
<comment type="caution">
    <text evidence="1">The sequence shown here is derived from an EMBL/GenBank/DDBJ whole genome shotgun (WGS) entry which is preliminary data.</text>
</comment>
<dbReference type="Proteomes" id="UP001180825">
    <property type="component" value="Unassembled WGS sequence"/>
</dbReference>
<organism evidence="1 2">
    <name type="scientific">Roseateles asaccharophilus</name>
    <dbReference type="NCBI Taxonomy" id="582607"/>
    <lineage>
        <taxon>Bacteria</taxon>
        <taxon>Pseudomonadati</taxon>
        <taxon>Pseudomonadota</taxon>
        <taxon>Betaproteobacteria</taxon>
        <taxon>Burkholderiales</taxon>
        <taxon>Sphaerotilaceae</taxon>
        <taxon>Roseateles</taxon>
    </lineage>
</organism>
<protein>
    <submittedName>
        <fullName evidence="1">DNA-binding transcriptional regulator AlpA</fullName>
    </submittedName>
</protein>
<gene>
    <name evidence="1" type="ORF">J2X21_001576</name>
</gene>
<dbReference type="Gene3D" id="1.10.238.160">
    <property type="match status" value="1"/>
</dbReference>
<name>A0ABU2A618_9BURK</name>
<accession>A0ABU2A618</accession>
<reference evidence="1 2" key="1">
    <citation type="submission" date="2023-07" db="EMBL/GenBank/DDBJ databases">
        <title>Sorghum-associated microbial communities from plants grown in Nebraska, USA.</title>
        <authorList>
            <person name="Schachtman D."/>
        </authorList>
    </citation>
    <scope>NUCLEOTIDE SEQUENCE [LARGE SCALE GENOMIC DNA]</scope>
    <source>
        <strain evidence="1 2">BE316</strain>
    </source>
</reference>